<proteinExistence type="predicted"/>
<organism evidence="1 2">
    <name type="scientific">Geoanaerobacter pelophilus</name>
    <dbReference type="NCBI Taxonomy" id="60036"/>
    <lineage>
        <taxon>Bacteria</taxon>
        <taxon>Pseudomonadati</taxon>
        <taxon>Thermodesulfobacteriota</taxon>
        <taxon>Desulfuromonadia</taxon>
        <taxon>Geobacterales</taxon>
        <taxon>Geobacteraceae</taxon>
        <taxon>Geoanaerobacter</taxon>
    </lineage>
</organism>
<dbReference type="RefSeq" id="WP_214172346.1">
    <property type="nucleotide sequence ID" value="NZ_JAHCVJ010000006.1"/>
</dbReference>
<comment type="caution">
    <text evidence="1">The sequence shown here is derived from an EMBL/GenBank/DDBJ whole genome shotgun (WGS) entry which is preliminary data.</text>
</comment>
<reference evidence="1 2" key="1">
    <citation type="submission" date="2021-05" db="EMBL/GenBank/DDBJ databases">
        <title>The draft genome of Geobacter pelophilus DSM 12255.</title>
        <authorList>
            <person name="Xu Z."/>
            <person name="Masuda Y."/>
            <person name="Itoh H."/>
            <person name="Senoo K."/>
        </authorList>
    </citation>
    <scope>NUCLEOTIDE SEQUENCE [LARGE SCALE GENOMIC DNA]</scope>
    <source>
        <strain evidence="1 2">DSM 12255</strain>
    </source>
</reference>
<evidence type="ECO:0000313" key="2">
    <source>
        <dbReference type="Proteomes" id="UP000811899"/>
    </source>
</evidence>
<protein>
    <recommendedName>
        <fullName evidence="3">Secreted protein</fullName>
    </recommendedName>
</protein>
<name>A0AAW4LB21_9BACT</name>
<keyword evidence="2" id="KW-1185">Reference proteome</keyword>
<evidence type="ECO:0008006" key="3">
    <source>
        <dbReference type="Google" id="ProtNLM"/>
    </source>
</evidence>
<dbReference type="EMBL" id="JAHCVJ010000006">
    <property type="protein sequence ID" value="MBT0665571.1"/>
    <property type="molecule type" value="Genomic_DNA"/>
</dbReference>
<gene>
    <name evidence="1" type="ORF">KI809_14780</name>
</gene>
<accession>A0AAW4LB21</accession>
<dbReference type="AlphaFoldDB" id="A0AAW4LB21"/>
<evidence type="ECO:0000313" key="1">
    <source>
        <dbReference type="EMBL" id="MBT0665571.1"/>
    </source>
</evidence>
<dbReference type="Proteomes" id="UP000811899">
    <property type="component" value="Unassembled WGS sequence"/>
</dbReference>
<sequence>MNRAVIAILVIVSLIASVVGGLCSDVHPDAHCSLEAGSSCAKISKAPCSSTPCNPDHDGHSDDGHCDDCCGCSCNRSVVSTVVYLHYSPLVTTLSGNEPSSVFPEVFIPKFVPPESLA</sequence>